<comment type="caution">
    <text evidence="6">The sequence shown here is derived from an EMBL/GenBank/DDBJ whole genome shotgun (WGS) entry which is preliminary data.</text>
</comment>
<dbReference type="InterPro" id="IPR002559">
    <property type="entry name" value="Transposase_11"/>
</dbReference>
<dbReference type="InterPro" id="IPR047952">
    <property type="entry name" value="Transpos_IS4"/>
</dbReference>
<comment type="similarity">
    <text evidence="1">Belongs to the transposase 11 family.</text>
</comment>
<evidence type="ECO:0000256" key="3">
    <source>
        <dbReference type="ARBA" id="ARBA00023125"/>
    </source>
</evidence>
<keyword evidence="2" id="KW-0815">Transposition</keyword>
<dbReference type="PANTHER" id="PTHR33258:SF1">
    <property type="entry name" value="TRANSPOSASE INSL FOR INSERTION SEQUENCE ELEMENT IS186A-RELATED"/>
    <property type="match status" value="1"/>
</dbReference>
<proteinExistence type="inferred from homology"/>
<name>A0ABT8IM48_9BACL</name>
<evidence type="ECO:0000259" key="5">
    <source>
        <dbReference type="Pfam" id="PF01609"/>
    </source>
</evidence>
<dbReference type="NCBIfam" id="NF033592">
    <property type="entry name" value="transpos_IS4_1"/>
    <property type="match status" value="1"/>
</dbReference>
<keyword evidence="3" id="KW-0238">DNA-binding</keyword>
<feature type="domain" description="Transposase IS4-like" evidence="5">
    <location>
        <begin position="120"/>
        <end position="385"/>
    </location>
</feature>
<dbReference type="EMBL" id="JANRHH010000032">
    <property type="protein sequence ID" value="MDN4593817.1"/>
    <property type="molecule type" value="Genomic_DNA"/>
</dbReference>
<dbReference type="Proteomes" id="UP001174196">
    <property type="component" value="Unassembled WGS sequence"/>
</dbReference>
<sequence length="476" mass="55511">MNLPIQHELNLFAEELQKHLSSAALEQLAKEKGFVQRKSKYRAIDLVTLCVWVSRNIASTSLNKLCSQLEASNGVLMSPEGLNQRFNSHAVKFLQSLFTLLLKSEIGSITPISSKLLSLFQRIRILDSTTFQIPDSFKEDYPGAGGCGHTAGVKIQLEYELHSGQFLNLQVEPGKNNDKTFGTTCLDTLRPGDLCIRDLGYFSLVDLDQMDQRGVFYVSRLKLNNKIYKKNPAPEYFKDGSIKKQTEYILLDLEEIMNDMQPGETLEIPNAYIGRDKKLPARVILYRLTEEQVKKRRKDQAYKEKKKGMTYSERSKRLTEINTYITNIPWELVPKEQVHDLYSLRWQVEILFKTWKSIFKIDHCKDIKNEQMECYLYGQLIAIFLCSSTMFRMRELLLRKKRKELSEYKAFYMIQSYFLLIHQSIQENTQELSKILIRLFYLIEKNGRKSHRYKKKTVFDILGVVYDYTKKTVKAA</sequence>
<accession>A0ABT8IM48</accession>
<dbReference type="PANTHER" id="PTHR33258">
    <property type="entry name" value="TRANSPOSASE INSL FOR INSERTION SEQUENCE ELEMENT IS186A-RELATED"/>
    <property type="match status" value="1"/>
</dbReference>
<evidence type="ECO:0000256" key="1">
    <source>
        <dbReference type="ARBA" id="ARBA00010075"/>
    </source>
</evidence>
<keyword evidence="4" id="KW-0233">DNA recombination</keyword>
<dbReference type="RefSeq" id="WP_301238508.1">
    <property type="nucleotide sequence ID" value="NZ_JANRHH010000032.1"/>
</dbReference>
<evidence type="ECO:0000313" key="7">
    <source>
        <dbReference type="Proteomes" id="UP001174196"/>
    </source>
</evidence>
<dbReference type="SUPFAM" id="SSF53098">
    <property type="entry name" value="Ribonuclease H-like"/>
    <property type="match status" value="1"/>
</dbReference>
<evidence type="ECO:0000313" key="6">
    <source>
        <dbReference type="EMBL" id="MDN4593817.1"/>
    </source>
</evidence>
<dbReference type="Pfam" id="PF01609">
    <property type="entry name" value="DDE_Tnp_1"/>
    <property type="match status" value="1"/>
</dbReference>
<reference evidence="6" key="1">
    <citation type="submission" date="2022-08" db="EMBL/GenBank/DDBJ databases">
        <title>Polycladomyces zharkentsis sp. nov., a novel thermophilic CMC and starch-degrading bacterium isolated from a geothermal spring in Kazakhstan.</title>
        <authorList>
            <person name="Mashzhan A."/>
            <person name="Kistaubaeva A."/>
            <person name="Javier-Lopez R."/>
            <person name="Birkeland N.-K."/>
        </authorList>
    </citation>
    <scope>NUCLEOTIDE SEQUENCE</scope>
    <source>
        <strain evidence="6">KSR 13</strain>
    </source>
</reference>
<organism evidence="6 7">
    <name type="scientific">Polycladomyces subterraneus</name>
    <dbReference type="NCBI Taxonomy" id="1016997"/>
    <lineage>
        <taxon>Bacteria</taxon>
        <taxon>Bacillati</taxon>
        <taxon>Bacillota</taxon>
        <taxon>Bacilli</taxon>
        <taxon>Bacillales</taxon>
        <taxon>Thermoactinomycetaceae</taxon>
        <taxon>Polycladomyces</taxon>
    </lineage>
</organism>
<evidence type="ECO:0000256" key="4">
    <source>
        <dbReference type="ARBA" id="ARBA00023172"/>
    </source>
</evidence>
<gene>
    <name evidence="6" type="ORF">NWF35_07875</name>
</gene>
<keyword evidence="7" id="KW-1185">Reference proteome</keyword>
<dbReference type="InterPro" id="IPR012337">
    <property type="entry name" value="RNaseH-like_sf"/>
</dbReference>
<evidence type="ECO:0000256" key="2">
    <source>
        <dbReference type="ARBA" id="ARBA00022578"/>
    </source>
</evidence>
<protein>
    <submittedName>
        <fullName evidence="6">IS4 family transposase</fullName>
    </submittedName>
</protein>